<name>A0ABN7W5H7_GIGMA</name>
<dbReference type="EMBL" id="CAJVQB010031537">
    <property type="protein sequence ID" value="CAG8817020.1"/>
    <property type="molecule type" value="Genomic_DNA"/>
</dbReference>
<evidence type="ECO:0000313" key="3">
    <source>
        <dbReference type="Proteomes" id="UP000789901"/>
    </source>
</evidence>
<gene>
    <name evidence="2" type="ORF">GMARGA_LOCUS26695</name>
</gene>
<feature type="compositionally biased region" description="Low complexity" evidence="1">
    <location>
        <begin position="1"/>
        <end position="17"/>
    </location>
</feature>
<evidence type="ECO:0000313" key="2">
    <source>
        <dbReference type="EMBL" id="CAG8817020.1"/>
    </source>
</evidence>
<organism evidence="2 3">
    <name type="scientific">Gigaspora margarita</name>
    <dbReference type="NCBI Taxonomy" id="4874"/>
    <lineage>
        <taxon>Eukaryota</taxon>
        <taxon>Fungi</taxon>
        <taxon>Fungi incertae sedis</taxon>
        <taxon>Mucoromycota</taxon>
        <taxon>Glomeromycotina</taxon>
        <taxon>Glomeromycetes</taxon>
        <taxon>Diversisporales</taxon>
        <taxon>Gigasporaceae</taxon>
        <taxon>Gigaspora</taxon>
    </lineage>
</organism>
<comment type="caution">
    <text evidence="2">The sequence shown here is derived from an EMBL/GenBank/DDBJ whole genome shotgun (WGS) entry which is preliminary data.</text>
</comment>
<sequence>MNTNDSTTPKTNDTTTPRLTIALPPPGLIMVILPKPFILPPQRHPTQDLDKEYLILIINTEIEKTDMVNNPDYDPDKEHDLDNYMWFGASDADSP</sequence>
<proteinExistence type="predicted"/>
<evidence type="ECO:0000256" key="1">
    <source>
        <dbReference type="SAM" id="MobiDB-lite"/>
    </source>
</evidence>
<feature type="region of interest" description="Disordered" evidence="1">
    <location>
        <begin position="1"/>
        <end position="20"/>
    </location>
</feature>
<accession>A0ABN7W5H7</accession>
<dbReference type="Proteomes" id="UP000789901">
    <property type="component" value="Unassembled WGS sequence"/>
</dbReference>
<keyword evidence="3" id="KW-1185">Reference proteome</keyword>
<reference evidence="2 3" key="1">
    <citation type="submission" date="2021-06" db="EMBL/GenBank/DDBJ databases">
        <authorList>
            <person name="Kallberg Y."/>
            <person name="Tangrot J."/>
            <person name="Rosling A."/>
        </authorList>
    </citation>
    <scope>NUCLEOTIDE SEQUENCE [LARGE SCALE GENOMIC DNA]</scope>
    <source>
        <strain evidence="2 3">120-4 pot B 10/14</strain>
    </source>
</reference>
<protein>
    <submittedName>
        <fullName evidence="2">18689_t:CDS:1</fullName>
    </submittedName>
</protein>